<accession>A0AAV7SU48</accession>
<organism evidence="2 3">
    <name type="scientific">Pleurodeles waltl</name>
    <name type="common">Iberian ribbed newt</name>
    <dbReference type="NCBI Taxonomy" id="8319"/>
    <lineage>
        <taxon>Eukaryota</taxon>
        <taxon>Metazoa</taxon>
        <taxon>Chordata</taxon>
        <taxon>Craniata</taxon>
        <taxon>Vertebrata</taxon>
        <taxon>Euteleostomi</taxon>
        <taxon>Amphibia</taxon>
        <taxon>Batrachia</taxon>
        <taxon>Caudata</taxon>
        <taxon>Salamandroidea</taxon>
        <taxon>Salamandridae</taxon>
        <taxon>Pleurodelinae</taxon>
        <taxon>Pleurodeles</taxon>
    </lineage>
</organism>
<name>A0AAV7SU48_PLEWA</name>
<keyword evidence="3" id="KW-1185">Reference proteome</keyword>
<proteinExistence type="predicted"/>
<sequence>MKTRELLPRPAMSDTFLRTEHEDQRAAASPCALSMKTRELLPRSAVSDTFLRTKHEDQRAAAPPCSE</sequence>
<feature type="region of interest" description="Disordered" evidence="1">
    <location>
        <begin position="1"/>
        <end position="28"/>
    </location>
</feature>
<reference evidence="2" key="1">
    <citation type="journal article" date="2022" name="bioRxiv">
        <title>Sequencing and chromosome-scale assembly of the giantPleurodeles waltlgenome.</title>
        <authorList>
            <person name="Brown T."/>
            <person name="Elewa A."/>
            <person name="Iarovenko S."/>
            <person name="Subramanian E."/>
            <person name="Araus A.J."/>
            <person name="Petzold A."/>
            <person name="Susuki M."/>
            <person name="Suzuki K.-i.T."/>
            <person name="Hayashi T."/>
            <person name="Toyoda A."/>
            <person name="Oliveira C."/>
            <person name="Osipova E."/>
            <person name="Leigh N.D."/>
            <person name="Simon A."/>
            <person name="Yun M.H."/>
        </authorList>
    </citation>
    <scope>NUCLEOTIDE SEQUENCE</scope>
    <source>
        <strain evidence="2">20211129_DDA</strain>
        <tissue evidence="2">Liver</tissue>
    </source>
</reference>
<protein>
    <submittedName>
        <fullName evidence="2">Uncharacterized protein</fullName>
    </submittedName>
</protein>
<gene>
    <name evidence="2" type="ORF">NDU88_008051</name>
</gene>
<evidence type="ECO:0000313" key="2">
    <source>
        <dbReference type="EMBL" id="KAJ1167662.1"/>
    </source>
</evidence>
<dbReference type="Proteomes" id="UP001066276">
    <property type="component" value="Chromosome 4_2"/>
</dbReference>
<evidence type="ECO:0000256" key="1">
    <source>
        <dbReference type="SAM" id="MobiDB-lite"/>
    </source>
</evidence>
<comment type="caution">
    <text evidence="2">The sequence shown here is derived from an EMBL/GenBank/DDBJ whole genome shotgun (WGS) entry which is preliminary data.</text>
</comment>
<evidence type="ECO:0000313" key="3">
    <source>
        <dbReference type="Proteomes" id="UP001066276"/>
    </source>
</evidence>
<dbReference type="AlphaFoldDB" id="A0AAV7SU48"/>
<dbReference type="EMBL" id="JANPWB010000008">
    <property type="protein sequence ID" value="KAJ1167662.1"/>
    <property type="molecule type" value="Genomic_DNA"/>
</dbReference>